<dbReference type="EMBL" id="CP009506">
    <property type="protein sequence ID" value="AKB29897.1"/>
    <property type="molecule type" value="Genomic_DNA"/>
</dbReference>
<dbReference type="HOGENOM" id="CLU_2748250_0_0_2"/>
<gene>
    <name evidence="1" type="ORF">MSSIT_3178</name>
</gene>
<evidence type="ECO:0000313" key="2">
    <source>
        <dbReference type="Proteomes" id="UP000033111"/>
    </source>
</evidence>
<reference evidence="1 2" key="1">
    <citation type="submission" date="2014-07" db="EMBL/GenBank/DDBJ databases">
        <title>Methanogenic archaea and the global carbon cycle.</title>
        <authorList>
            <person name="Henriksen J.R."/>
            <person name="Luke J."/>
            <person name="Reinhart S."/>
            <person name="Benedict M.N."/>
            <person name="Youngblut N.D."/>
            <person name="Metcalf M.E."/>
            <person name="Whitaker R.J."/>
            <person name="Metcalf W.W."/>
        </authorList>
    </citation>
    <scope>NUCLEOTIDE SEQUENCE [LARGE SCALE GENOMIC DNA]</scope>
    <source>
        <strain evidence="1 2">T4/M</strain>
    </source>
</reference>
<name>A0A0E3P9U3_9EURY</name>
<dbReference type="Proteomes" id="UP000033111">
    <property type="component" value="Chromosome"/>
</dbReference>
<sequence length="70" mass="7438">MIFEEDPGDPQLLEVVDITGVAGVNPSVPVFGINDVTKLEVSSWITKGEFFNTCLCNLGVSFSIHGGSPL</sequence>
<protein>
    <submittedName>
        <fullName evidence="1">Uncharacterized protein</fullName>
    </submittedName>
</protein>
<proteinExistence type="predicted"/>
<dbReference type="PATRIC" id="fig|1434120.4.peg.4128"/>
<accession>A0A0E3P9U3</accession>
<dbReference type="AlphaFoldDB" id="A0A0E3P9U3"/>
<organism evidence="1 2">
    <name type="scientific">Methanosarcina siciliae T4/M</name>
    <dbReference type="NCBI Taxonomy" id="1434120"/>
    <lineage>
        <taxon>Archaea</taxon>
        <taxon>Methanobacteriati</taxon>
        <taxon>Methanobacteriota</taxon>
        <taxon>Stenosarchaea group</taxon>
        <taxon>Methanomicrobia</taxon>
        <taxon>Methanosarcinales</taxon>
        <taxon>Methanosarcinaceae</taxon>
        <taxon>Methanosarcina</taxon>
    </lineage>
</organism>
<dbReference type="KEGG" id="msw:MSSIT_3178"/>
<keyword evidence="2" id="KW-1185">Reference proteome</keyword>
<evidence type="ECO:0000313" key="1">
    <source>
        <dbReference type="EMBL" id="AKB29897.1"/>
    </source>
</evidence>